<organism evidence="8 9">
    <name type="scientific">Isoalcanivorax beigongshangi</name>
    <dbReference type="NCBI Taxonomy" id="3238810"/>
    <lineage>
        <taxon>Bacteria</taxon>
        <taxon>Pseudomonadati</taxon>
        <taxon>Pseudomonadota</taxon>
        <taxon>Gammaproteobacteria</taxon>
        <taxon>Oceanospirillales</taxon>
        <taxon>Alcanivoracaceae</taxon>
        <taxon>Isoalcanivorax</taxon>
    </lineage>
</organism>
<dbReference type="PROSITE" id="PS00092">
    <property type="entry name" value="N6_MTASE"/>
    <property type="match status" value="1"/>
</dbReference>
<feature type="domain" description="RlmG N-terminal" evidence="7">
    <location>
        <begin position="10"/>
        <end position="171"/>
    </location>
</feature>
<evidence type="ECO:0000259" key="6">
    <source>
        <dbReference type="Pfam" id="PF05175"/>
    </source>
</evidence>
<dbReference type="PANTHER" id="PTHR47816">
    <property type="entry name" value="RIBOSOMAL RNA SMALL SUBUNIT METHYLTRANSFERASE C"/>
    <property type="match status" value="1"/>
</dbReference>
<evidence type="ECO:0000256" key="4">
    <source>
        <dbReference type="ARBA" id="ARBA00022679"/>
    </source>
</evidence>
<dbReference type="Gene3D" id="3.40.50.150">
    <property type="entry name" value="Vaccinia Virus protein VP39"/>
    <property type="match status" value="2"/>
</dbReference>
<dbReference type="Proteomes" id="UP001562065">
    <property type="component" value="Unassembled WGS sequence"/>
</dbReference>
<dbReference type="RefSeq" id="WP_369455265.1">
    <property type="nucleotide sequence ID" value="NZ_JBGCUO010000001.1"/>
</dbReference>
<dbReference type="InterPro" id="IPR007848">
    <property type="entry name" value="Small_mtfrase_dom"/>
</dbReference>
<keyword evidence="5" id="KW-0949">S-adenosyl-L-methionine</keyword>
<name>A0ABV4AH87_9GAMM</name>
<dbReference type="InterPro" id="IPR058679">
    <property type="entry name" value="RlmG_N"/>
</dbReference>
<dbReference type="GO" id="GO:0052914">
    <property type="term" value="F:16S rRNA (guanine(1207)-N(2))-methyltransferase activity"/>
    <property type="evidence" value="ECO:0007669"/>
    <property type="project" value="UniProtKB-EC"/>
</dbReference>
<dbReference type="InterPro" id="IPR017237">
    <property type="entry name" value="RLMG"/>
</dbReference>
<protein>
    <submittedName>
        <fullName evidence="8">Class I SAM-dependent methyltransferase</fullName>
        <ecNumber evidence="8">2.1.1.172</ecNumber>
        <ecNumber evidence="8">2.1.1.174</ecNumber>
    </submittedName>
</protein>
<evidence type="ECO:0000313" key="9">
    <source>
        <dbReference type="Proteomes" id="UP001562065"/>
    </source>
</evidence>
<feature type="domain" description="Methyltransferase small" evidence="6">
    <location>
        <begin position="203"/>
        <end position="366"/>
    </location>
</feature>
<keyword evidence="2" id="KW-0698">rRNA processing</keyword>
<gene>
    <name evidence="8" type="ORF">AB5I84_07640</name>
</gene>
<dbReference type="Pfam" id="PF26049">
    <property type="entry name" value="RLMG_N"/>
    <property type="match status" value="1"/>
</dbReference>
<evidence type="ECO:0000256" key="5">
    <source>
        <dbReference type="ARBA" id="ARBA00022691"/>
    </source>
</evidence>
<keyword evidence="1" id="KW-0963">Cytoplasm</keyword>
<reference evidence="8 9" key="1">
    <citation type="submission" date="2024-07" db="EMBL/GenBank/DDBJ databases">
        <authorList>
            <person name="Ren Q."/>
        </authorList>
    </citation>
    <scope>NUCLEOTIDE SEQUENCE [LARGE SCALE GENOMIC DNA]</scope>
    <source>
        <strain evidence="8 9">REN37</strain>
    </source>
</reference>
<proteinExistence type="predicted"/>
<dbReference type="EC" id="2.1.1.172" evidence="8"/>
<dbReference type="EC" id="2.1.1.174" evidence="8"/>
<dbReference type="CDD" id="cd02440">
    <property type="entry name" value="AdoMet_MTases"/>
    <property type="match status" value="1"/>
</dbReference>
<comment type="caution">
    <text evidence="8">The sequence shown here is derived from an EMBL/GenBank/DDBJ whole genome shotgun (WGS) entry which is preliminary data.</text>
</comment>
<dbReference type="PANTHER" id="PTHR47816:SF5">
    <property type="entry name" value="RIBOSOMAL RNA LARGE SUBUNIT METHYLTRANSFERASE G"/>
    <property type="match status" value="1"/>
</dbReference>
<evidence type="ECO:0000259" key="7">
    <source>
        <dbReference type="Pfam" id="PF26049"/>
    </source>
</evidence>
<accession>A0ABV4AH87</accession>
<keyword evidence="9" id="KW-1185">Reference proteome</keyword>
<dbReference type="InterPro" id="IPR046977">
    <property type="entry name" value="RsmC/RlmG"/>
</dbReference>
<keyword evidence="4 8" id="KW-0808">Transferase</keyword>
<evidence type="ECO:0000256" key="1">
    <source>
        <dbReference type="ARBA" id="ARBA00022490"/>
    </source>
</evidence>
<evidence type="ECO:0000256" key="2">
    <source>
        <dbReference type="ARBA" id="ARBA00022552"/>
    </source>
</evidence>
<evidence type="ECO:0000256" key="3">
    <source>
        <dbReference type="ARBA" id="ARBA00022603"/>
    </source>
</evidence>
<dbReference type="EMBL" id="JBGCUO010000001">
    <property type="protein sequence ID" value="MEY1662020.1"/>
    <property type="molecule type" value="Genomic_DNA"/>
</dbReference>
<dbReference type="GO" id="GO:0052916">
    <property type="term" value="F:23S rRNA (guanine(1835)-N(2))-methyltransferase activity"/>
    <property type="evidence" value="ECO:0007669"/>
    <property type="project" value="UniProtKB-EC"/>
</dbReference>
<dbReference type="InterPro" id="IPR029063">
    <property type="entry name" value="SAM-dependent_MTases_sf"/>
</dbReference>
<sequence>MKTSTPIAETELVHPRATLVLQRYPRSPRERLRAWDGADLYLLDEATDQPALVLNDSCGALALALPADTVSVGDSWLARAALAANAADNQRPLPQWAWPHQDWPARAQVLVRVPKELALLEYQLWRLGQQLPAGTPVQLAWMDKHLPAGLVELARHYLDGVELLPGRRKAHGLRGQLPQQPVAECGYPLVLPVEEWGGAPLRVEAGVFAQRQIDIGARAMLPVIPTGIDGTIADLGCGAGILGIAAGLRNPQAKLLFCDESSQAIESARHNATAQLGAERVAFHLGHGLDGIDTPLDLILLNPPFHRGHAVDDAVARMLFRQAADHLAADGALWVVGNRHLAYGNVLKRHFADVEQVAGDRKFIVWRARQSRRTGNNARP</sequence>
<dbReference type="Pfam" id="PF05175">
    <property type="entry name" value="MTS"/>
    <property type="match status" value="1"/>
</dbReference>
<dbReference type="PIRSF" id="PIRSF037565">
    <property type="entry name" value="RRNA_m2G_Mtase_RsmD_prd"/>
    <property type="match status" value="1"/>
</dbReference>
<evidence type="ECO:0000313" key="8">
    <source>
        <dbReference type="EMBL" id="MEY1662020.1"/>
    </source>
</evidence>
<dbReference type="SUPFAM" id="SSF53335">
    <property type="entry name" value="S-adenosyl-L-methionine-dependent methyltransferases"/>
    <property type="match status" value="1"/>
</dbReference>
<keyword evidence="3 8" id="KW-0489">Methyltransferase</keyword>
<dbReference type="InterPro" id="IPR002052">
    <property type="entry name" value="DNA_methylase_N6_adenine_CS"/>
</dbReference>